<reference evidence="4" key="2">
    <citation type="submission" date="2025-08" db="UniProtKB">
        <authorList>
            <consortium name="Ensembl"/>
        </authorList>
    </citation>
    <scope>IDENTIFICATION</scope>
</reference>
<dbReference type="Pfam" id="PF12796">
    <property type="entry name" value="Ank_2"/>
    <property type="match status" value="2"/>
</dbReference>
<keyword evidence="5" id="KW-1185">Reference proteome</keyword>
<proteinExistence type="predicted"/>
<evidence type="ECO:0000313" key="4">
    <source>
        <dbReference type="Ensembl" id="ENSFALP00000029709.1"/>
    </source>
</evidence>
<keyword evidence="2 3" id="KW-0040">ANK repeat</keyword>
<feature type="repeat" description="ANK" evidence="3">
    <location>
        <begin position="162"/>
        <end position="194"/>
    </location>
</feature>
<dbReference type="GeneTree" id="ENSGT00940000165489"/>
<evidence type="ECO:0000256" key="1">
    <source>
        <dbReference type="ARBA" id="ARBA00022737"/>
    </source>
</evidence>
<reference evidence="4" key="3">
    <citation type="submission" date="2025-09" db="UniProtKB">
        <authorList>
            <consortium name="Ensembl"/>
        </authorList>
    </citation>
    <scope>IDENTIFICATION</scope>
</reference>
<reference evidence="4 5" key="1">
    <citation type="journal article" date="2012" name="Nature">
        <title>The genomic landscape of species divergence in Ficedula flycatchers.</title>
        <authorList>
            <person name="Ellegren H."/>
            <person name="Smeds L."/>
            <person name="Burri R."/>
            <person name="Olason P.I."/>
            <person name="Backstrom N."/>
            <person name="Kawakami T."/>
            <person name="Kunstner A."/>
            <person name="Makinen H."/>
            <person name="Nadachowska-Brzyska K."/>
            <person name="Qvarnstrom A."/>
            <person name="Uebbing S."/>
            <person name="Wolf J.B."/>
        </authorList>
    </citation>
    <scope>NUCLEOTIDE SEQUENCE [LARGE SCALE GENOMIC DNA]</scope>
</reference>
<dbReference type="AlphaFoldDB" id="A0A803W403"/>
<sequence length="256" mass="27437">KGKVTPLSRTTKPRKDPAAVNMFAAAAKGSLPKLEKTLKDNDLGVLNPSSETLLHVAAARGHLSIMKYLLSKGARTGKNLHSIIAALIDRGTDISAHNKMHYTPLLLACEMGKAESAEVLMEKGANLGIRTPADTALHLANNGALIGLLVNAGARINAVTKDFVTPLHMASLRGHTEVAQQLLHHKAQVNAQDKQFPLHLAAEQGHKTLAEILLKARADPNTQDKEKKAPLRAAALREHLKTLSESTESSLGLFPI</sequence>
<protein>
    <submittedName>
        <fullName evidence="4">Uncharacterized protein</fullName>
    </submittedName>
</protein>
<dbReference type="SMART" id="SM00248">
    <property type="entry name" value="ANK"/>
    <property type="match status" value="5"/>
</dbReference>
<evidence type="ECO:0000256" key="3">
    <source>
        <dbReference type="PROSITE-ProRule" id="PRU00023"/>
    </source>
</evidence>
<evidence type="ECO:0000313" key="5">
    <source>
        <dbReference type="Proteomes" id="UP000016665"/>
    </source>
</evidence>
<dbReference type="Ensembl" id="ENSFALT00000026514.1">
    <property type="protein sequence ID" value="ENSFALP00000029709.1"/>
    <property type="gene ID" value="ENSFALG00000028195.1"/>
</dbReference>
<accession>A0A803W403</accession>
<feature type="repeat" description="ANK" evidence="3">
    <location>
        <begin position="193"/>
        <end position="225"/>
    </location>
</feature>
<dbReference type="InterPro" id="IPR036770">
    <property type="entry name" value="Ankyrin_rpt-contain_sf"/>
</dbReference>
<dbReference type="PROSITE" id="PS50297">
    <property type="entry name" value="ANK_REP_REGION"/>
    <property type="match status" value="4"/>
</dbReference>
<feature type="repeat" description="ANK" evidence="3">
    <location>
        <begin position="100"/>
        <end position="132"/>
    </location>
</feature>
<keyword evidence="1" id="KW-0677">Repeat</keyword>
<dbReference type="InterPro" id="IPR002110">
    <property type="entry name" value="Ankyrin_rpt"/>
</dbReference>
<dbReference type="Gene3D" id="1.25.40.20">
    <property type="entry name" value="Ankyrin repeat-containing domain"/>
    <property type="match status" value="4"/>
</dbReference>
<name>A0A803W403_FICAL</name>
<evidence type="ECO:0000256" key="2">
    <source>
        <dbReference type="ARBA" id="ARBA00023043"/>
    </source>
</evidence>
<dbReference type="PANTHER" id="PTHR24198">
    <property type="entry name" value="ANKYRIN REPEAT AND PROTEIN KINASE DOMAIN-CONTAINING PROTEIN"/>
    <property type="match status" value="1"/>
</dbReference>
<dbReference type="PANTHER" id="PTHR24198:SF165">
    <property type="entry name" value="ANKYRIN REPEAT-CONTAINING PROTEIN-RELATED"/>
    <property type="match status" value="1"/>
</dbReference>
<organism evidence="4 5">
    <name type="scientific">Ficedula albicollis</name>
    <name type="common">Collared flycatcher</name>
    <name type="synonym">Muscicapa albicollis</name>
    <dbReference type="NCBI Taxonomy" id="59894"/>
    <lineage>
        <taxon>Eukaryota</taxon>
        <taxon>Metazoa</taxon>
        <taxon>Chordata</taxon>
        <taxon>Craniata</taxon>
        <taxon>Vertebrata</taxon>
        <taxon>Euteleostomi</taxon>
        <taxon>Archelosauria</taxon>
        <taxon>Archosauria</taxon>
        <taxon>Dinosauria</taxon>
        <taxon>Saurischia</taxon>
        <taxon>Theropoda</taxon>
        <taxon>Coelurosauria</taxon>
        <taxon>Aves</taxon>
        <taxon>Neognathae</taxon>
        <taxon>Neoaves</taxon>
        <taxon>Telluraves</taxon>
        <taxon>Australaves</taxon>
        <taxon>Passeriformes</taxon>
        <taxon>Muscicapidae</taxon>
        <taxon>Ficedula</taxon>
    </lineage>
</organism>
<dbReference type="Proteomes" id="UP000016665">
    <property type="component" value="Chromosome 8"/>
</dbReference>
<dbReference type="SUPFAM" id="SSF48403">
    <property type="entry name" value="Ankyrin repeat"/>
    <property type="match status" value="1"/>
</dbReference>
<dbReference type="PROSITE" id="PS50088">
    <property type="entry name" value="ANK_REPEAT"/>
    <property type="match status" value="4"/>
</dbReference>
<feature type="repeat" description="ANK" evidence="3">
    <location>
        <begin position="49"/>
        <end position="74"/>
    </location>
</feature>